<protein>
    <submittedName>
        <fullName evidence="2">Uncharacterized protein</fullName>
    </submittedName>
</protein>
<dbReference type="OrthoDB" id="5182325at2"/>
<name>A0A4Q2SJY2_9ACTN</name>
<organism evidence="2 3">
    <name type="scientific">Nocardioides zhouii</name>
    <dbReference type="NCBI Taxonomy" id="1168729"/>
    <lineage>
        <taxon>Bacteria</taxon>
        <taxon>Bacillati</taxon>
        <taxon>Actinomycetota</taxon>
        <taxon>Actinomycetes</taxon>
        <taxon>Propionibacteriales</taxon>
        <taxon>Nocardioidaceae</taxon>
        <taxon>Nocardioides</taxon>
    </lineage>
</organism>
<reference evidence="2 3" key="1">
    <citation type="submission" date="2019-01" db="EMBL/GenBank/DDBJ databases">
        <title>Novel species of Nocardioides.</title>
        <authorList>
            <person name="Liu Q."/>
            <person name="X Y.-H."/>
        </authorList>
    </citation>
    <scope>NUCLEOTIDE SEQUENCE [LARGE SCALE GENOMIC DNA]</scope>
    <source>
        <strain evidence="2 3">HLT2-9</strain>
    </source>
</reference>
<accession>A0A4Q2SJY2</accession>
<dbReference type="AlphaFoldDB" id="A0A4Q2SJY2"/>
<evidence type="ECO:0000313" key="2">
    <source>
        <dbReference type="EMBL" id="RYC05722.1"/>
    </source>
</evidence>
<feature type="compositionally biased region" description="Basic residues" evidence="1">
    <location>
        <begin position="1"/>
        <end position="18"/>
    </location>
</feature>
<feature type="region of interest" description="Disordered" evidence="1">
    <location>
        <begin position="1"/>
        <end position="20"/>
    </location>
</feature>
<dbReference type="EMBL" id="SDWV01000021">
    <property type="protein sequence ID" value="RYC05722.1"/>
    <property type="molecule type" value="Genomic_DNA"/>
</dbReference>
<dbReference type="RefSeq" id="WP_129428213.1">
    <property type="nucleotide sequence ID" value="NZ_SDWV01000021.1"/>
</dbReference>
<evidence type="ECO:0000313" key="3">
    <source>
        <dbReference type="Proteomes" id="UP000291101"/>
    </source>
</evidence>
<proteinExistence type="predicted"/>
<comment type="caution">
    <text evidence="2">The sequence shown here is derived from an EMBL/GenBank/DDBJ whole genome shotgun (WGS) entry which is preliminary data.</text>
</comment>
<keyword evidence="3" id="KW-1185">Reference proteome</keyword>
<dbReference type="Proteomes" id="UP000291101">
    <property type="component" value="Unassembled WGS sequence"/>
</dbReference>
<evidence type="ECO:0000256" key="1">
    <source>
        <dbReference type="SAM" id="MobiDB-lite"/>
    </source>
</evidence>
<gene>
    <name evidence="2" type="ORF">EUA94_17635</name>
</gene>
<sequence length="579" mass="63630">MPKKKHGRGHQPQRRRPIARPTRAADGLEDQQLIQTLRLALRSGEPLEFLAVVSGFLEVIDPRSRDPFARSEGRPGLDDLVESFIGTPYAETTAALTAIRALMTDELVAARIGREMETRRHPLPAWLDVLGQARLDPDVWFMTHVLGDGDDYLLGVTLPSGESLSALVYVDHNMGTVVKDAFVVPEPVEDLAIKMGTLIDEPDQSLTRTDPATARAVIEAAIDFGSALYPPLTSDSWPMCRPVVEWMLRMLPTGGVAPDRRDLSEQERAAIADAFFVSSYGAALDRVDERDLLESVLWFSTGYATGDPWRWSPVTVEMLLADWFPRKVIAEPSHLAKLPDLLRAYIRYCHDRNAIRADLTEETLAAVDRYEPAYLDLIHSDRQKSIAGLAEALLESERLKGLSDSEWTLEHLARDVGGVDALMSLDESALPDEEFDWSGIPEDIRPAVEAILEQCDGCADALFDVEHRTAMRRFLGRAARTDPKVFARKGSPARGAAAVAWVITTGNQTVGVWSAEMTARDLLAHFGVTGSVSDRAGTLMRAAGVPTGHATSSIELGDPGLLVSARRRSLMQSRDKALA</sequence>